<evidence type="ECO:0000313" key="4">
    <source>
        <dbReference type="Proteomes" id="UP000002730"/>
    </source>
</evidence>
<proteinExistence type="predicted"/>
<feature type="compositionally biased region" description="Polar residues" evidence="1">
    <location>
        <begin position="131"/>
        <end position="144"/>
    </location>
</feature>
<feature type="compositionally biased region" description="Basic and acidic residues" evidence="1">
    <location>
        <begin position="104"/>
        <end position="124"/>
    </location>
</feature>
<feature type="region of interest" description="Disordered" evidence="1">
    <location>
        <begin position="104"/>
        <end position="167"/>
    </location>
</feature>
<evidence type="ECO:0008006" key="5">
    <source>
        <dbReference type="Google" id="ProtNLM"/>
    </source>
</evidence>
<name>D9SPD5_CLOC7</name>
<keyword evidence="2" id="KW-0732">Signal</keyword>
<dbReference type="HOGENOM" id="CLU_1591651_0_0_9"/>
<evidence type="ECO:0000256" key="1">
    <source>
        <dbReference type="SAM" id="MobiDB-lite"/>
    </source>
</evidence>
<gene>
    <name evidence="3" type="ordered locus">Clocel_4381</name>
</gene>
<evidence type="ECO:0000256" key="2">
    <source>
        <dbReference type="SAM" id="SignalP"/>
    </source>
</evidence>
<sequence>MNKKVIALALASLVSMGGISTIYTAETKAIEAVETNQDNGAMKGTSIDKKIVEKVLKEKFKVSEKELKNAKSKDGGMKELMEKKKISMDKLMDEVKNEMMKIIDKDAKDGKISKEEATKMKEQLQGKMSGKTPSENKTPETTTEPAEGMQSQQQQQQSTPSQPQQEQ</sequence>
<feature type="compositionally biased region" description="Low complexity" evidence="1">
    <location>
        <begin position="150"/>
        <end position="167"/>
    </location>
</feature>
<feature type="chain" id="PRO_5005672429" description="EF-hand domain-containing protein" evidence="2">
    <location>
        <begin position="26"/>
        <end position="167"/>
    </location>
</feature>
<organism evidence="3 4">
    <name type="scientific">Clostridium cellulovorans (strain ATCC 35296 / DSM 3052 / OCM 3 / 743B)</name>
    <dbReference type="NCBI Taxonomy" id="573061"/>
    <lineage>
        <taxon>Bacteria</taxon>
        <taxon>Bacillati</taxon>
        <taxon>Bacillota</taxon>
        <taxon>Clostridia</taxon>
        <taxon>Eubacteriales</taxon>
        <taxon>Clostridiaceae</taxon>
        <taxon>Clostridium</taxon>
    </lineage>
</organism>
<dbReference type="RefSeq" id="WP_010074399.1">
    <property type="nucleotide sequence ID" value="NC_014393.1"/>
</dbReference>
<evidence type="ECO:0000313" key="3">
    <source>
        <dbReference type="EMBL" id="ADL54037.1"/>
    </source>
</evidence>
<dbReference type="EMBL" id="CP002160">
    <property type="protein sequence ID" value="ADL54037.1"/>
    <property type="molecule type" value="Genomic_DNA"/>
</dbReference>
<dbReference type="KEGG" id="ccb:Clocel_4381"/>
<keyword evidence="4" id="KW-1185">Reference proteome</keyword>
<protein>
    <recommendedName>
        <fullName evidence="5">EF-hand domain-containing protein</fullName>
    </recommendedName>
</protein>
<feature type="signal peptide" evidence="2">
    <location>
        <begin position="1"/>
        <end position="25"/>
    </location>
</feature>
<reference evidence="3 4" key="1">
    <citation type="submission" date="2010-08" db="EMBL/GenBank/DDBJ databases">
        <title>Complete sequence of Clostridium cellulovorans 743B.</title>
        <authorList>
            <consortium name="US DOE Joint Genome Institute"/>
            <person name="Lucas S."/>
            <person name="Copeland A."/>
            <person name="Lapidus A."/>
            <person name="Cheng J.-F."/>
            <person name="Bruce D."/>
            <person name="Goodwin L."/>
            <person name="Pitluck S."/>
            <person name="Chertkov O."/>
            <person name="Detter J.C."/>
            <person name="Han C."/>
            <person name="Tapia R."/>
            <person name="Land M."/>
            <person name="Hauser L."/>
            <person name="Chang Y.-J."/>
            <person name="Jeffries C."/>
            <person name="Kyrpides N."/>
            <person name="Ivanova N."/>
            <person name="Mikhailova N."/>
            <person name="Hemme C.L."/>
            <person name="Woyke T."/>
        </authorList>
    </citation>
    <scope>NUCLEOTIDE SEQUENCE [LARGE SCALE GENOMIC DNA]</scope>
    <source>
        <strain evidence="4">ATCC 35296 / DSM 3052 / OCM 3 / 743B</strain>
    </source>
</reference>
<dbReference type="STRING" id="573061.Clocel_4381"/>
<dbReference type="Proteomes" id="UP000002730">
    <property type="component" value="Chromosome"/>
</dbReference>
<accession>D9SPD5</accession>
<dbReference type="AlphaFoldDB" id="D9SPD5"/>